<evidence type="ECO:0000256" key="2">
    <source>
        <dbReference type="SAM" id="MobiDB-lite"/>
    </source>
</evidence>
<proteinExistence type="predicted"/>
<dbReference type="OrthoDB" id="2142040at2759"/>
<dbReference type="InterPro" id="IPR006616">
    <property type="entry name" value="DM9_repeat"/>
</dbReference>
<reference evidence="3" key="2">
    <citation type="submission" date="2022-10" db="EMBL/GenBank/DDBJ databases">
        <authorList>
            <consortium name="ENA_rothamsted_submissions"/>
            <consortium name="culmorum"/>
            <person name="King R."/>
        </authorList>
    </citation>
    <scope>NUCLEOTIDE SEQUENCE</scope>
</reference>
<evidence type="ECO:0000313" key="4">
    <source>
        <dbReference type="Proteomes" id="UP001153620"/>
    </source>
</evidence>
<evidence type="ECO:0000256" key="1">
    <source>
        <dbReference type="SAM" id="Coils"/>
    </source>
</evidence>
<feature type="coiled-coil region" evidence="1">
    <location>
        <begin position="192"/>
        <end position="435"/>
    </location>
</feature>
<dbReference type="PANTHER" id="PTHR31649:SF10">
    <property type="entry name" value="IP19903P-RELATED"/>
    <property type="match status" value="1"/>
</dbReference>
<keyword evidence="1" id="KW-0175">Coiled coil</keyword>
<dbReference type="SMART" id="SM00696">
    <property type="entry name" value="DM9"/>
    <property type="match status" value="1"/>
</dbReference>
<dbReference type="AlphaFoldDB" id="A0A9N9WM31"/>
<dbReference type="Gene3D" id="1.10.287.1490">
    <property type="match status" value="1"/>
</dbReference>
<dbReference type="EMBL" id="OU895877">
    <property type="protein sequence ID" value="CAG9800939.1"/>
    <property type="molecule type" value="Genomic_DNA"/>
</dbReference>
<name>A0A9N9WM31_9DIPT</name>
<dbReference type="SUPFAM" id="SSF57997">
    <property type="entry name" value="Tropomyosin"/>
    <property type="match status" value="2"/>
</dbReference>
<sequence>MAALTTISWTPTANAKDAVNHALFAGYQSDGKSVYVGKVQDEEGNFIPAKIVPEENKIFFEQGGEEKDSERMEYLFHNEGYEWLKSSNGRAVPDAVLLSNNYIGRAEIDGTTVVGRVDLESKQLIASYYGKILNLSDYDVLVFKPQTNKTRFQQAVKVSKERYENFYNDIRSDSSMYSERIYRENSFNQQKFLELQNRIQSLELELSNYKNDRKNYEARIAYEQKRVQEMSEKVQGLRFEKSTIIQERSSFEERLSFESTKINDLELKLRDYINENELLLKKVSNLEDTLRSERYQLETYSEKFRSIQTGGNGGSRMKTFEEKVKSQQQRIFELELLIETVNADTDSFKSQLTSYESTIDHQKIQIESILKKMQNANADNEFLVKKLSLLQQTLSNYKYEIESMTGQLQNAKGLIAQLTAELARANGQLAKFQAALSNSYILNGELMTKVSGLSSLSQYQSSFDSKFDMLSVNLNSIEASSKAYTYNTPSLLEATGSETYMRYIRASSSGSEREVNSDVETGFTPYTPADDKPVPIKPL</sequence>
<dbReference type="Proteomes" id="UP001153620">
    <property type="component" value="Chromosome 1"/>
</dbReference>
<evidence type="ECO:0000313" key="3">
    <source>
        <dbReference type="EMBL" id="CAG9800939.1"/>
    </source>
</evidence>
<gene>
    <name evidence="3" type="ORF">CHIRRI_LOCUS3876</name>
</gene>
<feature type="region of interest" description="Disordered" evidence="2">
    <location>
        <begin position="511"/>
        <end position="539"/>
    </location>
</feature>
<accession>A0A9N9WM31</accession>
<protein>
    <submittedName>
        <fullName evidence="3">Uncharacterized protein</fullName>
    </submittedName>
</protein>
<reference evidence="3" key="1">
    <citation type="submission" date="2022-01" db="EMBL/GenBank/DDBJ databases">
        <authorList>
            <person name="King R."/>
        </authorList>
    </citation>
    <scope>NUCLEOTIDE SEQUENCE</scope>
</reference>
<dbReference type="Pfam" id="PF11901">
    <property type="entry name" value="DM9"/>
    <property type="match status" value="1"/>
</dbReference>
<organism evidence="3 4">
    <name type="scientific">Chironomus riparius</name>
    <dbReference type="NCBI Taxonomy" id="315576"/>
    <lineage>
        <taxon>Eukaryota</taxon>
        <taxon>Metazoa</taxon>
        <taxon>Ecdysozoa</taxon>
        <taxon>Arthropoda</taxon>
        <taxon>Hexapoda</taxon>
        <taxon>Insecta</taxon>
        <taxon>Pterygota</taxon>
        <taxon>Neoptera</taxon>
        <taxon>Endopterygota</taxon>
        <taxon>Diptera</taxon>
        <taxon>Nematocera</taxon>
        <taxon>Chironomoidea</taxon>
        <taxon>Chironomidae</taxon>
        <taxon>Chironominae</taxon>
        <taxon>Chironomus</taxon>
    </lineage>
</organism>
<keyword evidence="4" id="KW-1185">Reference proteome</keyword>
<dbReference type="PANTHER" id="PTHR31649">
    <property type="entry name" value="AGAP009604-PA"/>
    <property type="match status" value="1"/>
</dbReference>
<feature type="compositionally biased region" description="Basic and acidic residues" evidence="2">
    <location>
        <begin position="529"/>
        <end position="539"/>
    </location>
</feature>